<dbReference type="AlphaFoldDB" id="A0A080ZC32"/>
<proteinExistence type="predicted"/>
<evidence type="ECO:0000313" key="2">
    <source>
        <dbReference type="Proteomes" id="UP000028582"/>
    </source>
</evidence>
<accession>A0A080ZC32</accession>
<reference evidence="1 2" key="1">
    <citation type="submission" date="2013-11" db="EMBL/GenBank/DDBJ databases">
        <title>The Genome Sequence of Phytophthora parasitica P1976.</title>
        <authorList>
            <consortium name="The Broad Institute Genomics Platform"/>
            <person name="Russ C."/>
            <person name="Tyler B."/>
            <person name="Panabieres F."/>
            <person name="Shan W."/>
            <person name="Tripathy S."/>
            <person name="Grunwald N."/>
            <person name="Machado M."/>
            <person name="Johnson C.S."/>
            <person name="Walker B."/>
            <person name="Young S."/>
            <person name="Zeng Q."/>
            <person name="Gargeya S."/>
            <person name="Fitzgerald M."/>
            <person name="Haas B."/>
            <person name="Abouelleil A."/>
            <person name="Allen A.W."/>
            <person name="Alvarado L."/>
            <person name="Arachchi H.M."/>
            <person name="Berlin A.M."/>
            <person name="Chapman S.B."/>
            <person name="Gainer-Dewar J."/>
            <person name="Goldberg J."/>
            <person name="Griggs A."/>
            <person name="Gujja S."/>
            <person name="Hansen M."/>
            <person name="Howarth C."/>
            <person name="Imamovic A."/>
            <person name="Ireland A."/>
            <person name="Larimer J."/>
            <person name="McCowan C."/>
            <person name="Murphy C."/>
            <person name="Pearson M."/>
            <person name="Poon T.W."/>
            <person name="Priest M."/>
            <person name="Roberts A."/>
            <person name="Saif S."/>
            <person name="Shea T."/>
            <person name="Sisk P."/>
            <person name="Sykes S."/>
            <person name="Wortman J."/>
            <person name="Nusbaum C."/>
            <person name="Birren B."/>
        </authorList>
    </citation>
    <scope>NUCLEOTIDE SEQUENCE [LARGE SCALE GENOMIC DNA]</scope>
    <source>
        <strain evidence="1 2">P1976</strain>
    </source>
</reference>
<organism evidence="1 2">
    <name type="scientific">Phytophthora nicotianae P1976</name>
    <dbReference type="NCBI Taxonomy" id="1317066"/>
    <lineage>
        <taxon>Eukaryota</taxon>
        <taxon>Sar</taxon>
        <taxon>Stramenopiles</taxon>
        <taxon>Oomycota</taxon>
        <taxon>Peronosporomycetes</taxon>
        <taxon>Peronosporales</taxon>
        <taxon>Peronosporaceae</taxon>
        <taxon>Phytophthora</taxon>
    </lineage>
</organism>
<sequence>MHSTKRRTTARELFYWSPSVMANRLEVLRYPVCSVYRPPNSADLFCLRAERDSMPYPGQPYILALPVEYLTSYASRGATLAP</sequence>
<dbReference type="EMBL" id="ANJA01003321">
    <property type="protein sequence ID" value="ETO64193.1"/>
    <property type="molecule type" value="Genomic_DNA"/>
</dbReference>
<protein>
    <submittedName>
        <fullName evidence="1">Uncharacterized protein</fullName>
    </submittedName>
</protein>
<comment type="caution">
    <text evidence="1">The sequence shown here is derived from an EMBL/GenBank/DDBJ whole genome shotgun (WGS) entry which is preliminary data.</text>
</comment>
<name>A0A080ZC32_PHYNI</name>
<evidence type="ECO:0000313" key="1">
    <source>
        <dbReference type="EMBL" id="ETO64193.1"/>
    </source>
</evidence>
<gene>
    <name evidence="1" type="ORF">F444_18228</name>
</gene>
<dbReference type="Proteomes" id="UP000028582">
    <property type="component" value="Unassembled WGS sequence"/>
</dbReference>